<keyword evidence="2 6" id="KW-0699">rRNA-binding</keyword>
<dbReference type="InterPro" id="IPR000266">
    <property type="entry name" value="Ribosomal_uS17"/>
</dbReference>
<evidence type="ECO:0000256" key="1">
    <source>
        <dbReference type="ARBA" id="ARBA00010254"/>
    </source>
</evidence>
<dbReference type="PANTHER" id="PTHR10744">
    <property type="entry name" value="40S RIBOSOMAL PROTEIN S11 FAMILY MEMBER"/>
    <property type="match status" value="1"/>
</dbReference>
<evidence type="ECO:0000256" key="2">
    <source>
        <dbReference type="ARBA" id="ARBA00022730"/>
    </source>
</evidence>
<dbReference type="PRINTS" id="PR00973">
    <property type="entry name" value="RIBOSOMALS17"/>
</dbReference>
<name>A0A0H4TBK4_9BACT</name>
<dbReference type="GO" id="GO:0003735">
    <property type="term" value="F:structural constituent of ribosome"/>
    <property type="evidence" value="ECO:0007669"/>
    <property type="project" value="UniProtKB-UniRule"/>
</dbReference>
<evidence type="ECO:0000256" key="5">
    <source>
        <dbReference type="ARBA" id="ARBA00023274"/>
    </source>
</evidence>
<keyword evidence="4 6" id="KW-0689">Ribosomal protein</keyword>
<evidence type="ECO:0000313" key="8">
    <source>
        <dbReference type="EMBL" id="AKQ04250.1"/>
    </source>
</evidence>
<comment type="similarity">
    <text evidence="1 6 7">Belongs to the universal ribosomal protein uS17 family.</text>
</comment>
<dbReference type="HAMAP" id="MF_01345_B">
    <property type="entry name" value="Ribosomal_uS17_B"/>
    <property type="match status" value="1"/>
</dbReference>
<dbReference type="AlphaFoldDB" id="A0A0H4TBK4"/>
<dbReference type="NCBIfam" id="TIGR03635">
    <property type="entry name" value="uS17_bact"/>
    <property type="match status" value="1"/>
</dbReference>
<evidence type="ECO:0000256" key="4">
    <source>
        <dbReference type="ARBA" id="ARBA00022980"/>
    </source>
</evidence>
<proteinExistence type="inferred from homology"/>
<accession>A0A0H4TBK4</accession>
<dbReference type="CDD" id="cd00364">
    <property type="entry name" value="Ribosomal_uS17"/>
    <property type="match status" value="1"/>
</dbReference>
<keyword evidence="3 6" id="KW-0694">RNA-binding</keyword>
<dbReference type="InterPro" id="IPR019984">
    <property type="entry name" value="Ribosomal_uS17_bact/chlr"/>
</dbReference>
<gene>
    <name evidence="6 8" type="primary">rpsQ</name>
</gene>
<evidence type="ECO:0000256" key="3">
    <source>
        <dbReference type="ARBA" id="ARBA00022884"/>
    </source>
</evidence>
<dbReference type="InterPro" id="IPR012340">
    <property type="entry name" value="NA-bd_OB-fold"/>
</dbReference>
<dbReference type="SUPFAM" id="SSF50249">
    <property type="entry name" value="Nucleic acid-binding proteins"/>
    <property type="match status" value="1"/>
</dbReference>
<dbReference type="PANTHER" id="PTHR10744:SF1">
    <property type="entry name" value="SMALL RIBOSOMAL SUBUNIT PROTEIN US17M"/>
    <property type="match status" value="1"/>
</dbReference>
<sequence length="87" mass="10018">MPKRNLKGKVLSNKMQKTVVVAVTSIKKHAFYGKYMRTKKRYKAHDEKNECKIGDNVVIEETRPLSKGKMWRVIEILGHEEEKSGGS</sequence>
<dbReference type="PROSITE" id="PS00056">
    <property type="entry name" value="RIBOSOMAL_S17"/>
    <property type="match status" value="1"/>
</dbReference>
<keyword evidence="5 6" id="KW-0687">Ribonucleoprotein</keyword>
<dbReference type="GO" id="GO:0006412">
    <property type="term" value="P:translation"/>
    <property type="evidence" value="ECO:0007669"/>
    <property type="project" value="UniProtKB-UniRule"/>
</dbReference>
<dbReference type="NCBIfam" id="NF004123">
    <property type="entry name" value="PRK05610.1"/>
    <property type="match status" value="1"/>
</dbReference>
<reference evidence="8" key="1">
    <citation type="journal article" date="2015" name="ISME J.">
        <title>Aquifer environment selects for microbial species cohorts in sediment and groundwater.</title>
        <authorList>
            <person name="Hug L.A."/>
            <person name="Thomas B.C."/>
            <person name="Brown C.T."/>
            <person name="Frischkorn K.R."/>
            <person name="Williams K.H."/>
            <person name="Tringe S.G."/>
            <person name="Banfield J.F."/>
        </authorList>
    </citation>
    <scope>NUCLEOTIDE SEQUENCE</scope>
</reference>
<organism evidence="8">
    <name type="scientific">uncultured bacterium Rifle_16ft_4_minimus_4564</name>
    <dbReference type="NCBI Taxonomy" id="1665161"/>
    <lineage>
        <taxon>Bacteria</taxon>
        <taxon>environmental samples</taxon>
    </lineage>
</organism>
<comment type="function">
    <text evidence="6">One of the primary rRNA binding proteins, it binds specifically to the 5'-end of 16S ribosomal RNA.</text>
</comment>
<evidence type="ECO:0000256" key="6">
    <source>
        <dbReference type="HAMAP-Rule" id="MF_01345"/>
    </source>
</evidence>
<comment type="subunit">
    <text evidence="6">Part of the 30S ribosomal subunit.</text>
</comment>
<dbReference type="Gene3D" id="2.40.50.140">
    <property type="entry name" value="Nucleic acid-binding proteins"/>
    <property type="match status" value="1"/>
</dbReference>
<protein>
    <recommendedName>
        <fullName evidence="6">Small ribosomal subunit protein uS17</fullName>
    </recommendedName>
</protein>
<evidence type="ECO:0000256" key="7">
    <source>
        <dbReference type="RuleBase" id="RU003872"/>
    </source>
</evidence>
<dbReference type="GO" id="GO:0022627">
    <property type="term" value="C:cytosolic small ribosomal subunit"/>
    <property type="evidence" value="ECO:0007669"/>
    <property type="project" value="UniProtKB-UniRule"/>
</dbReference>
<dbReference type="Pfam" id="PF00366">
    <property type="entry name" value="Ribosomal_S17"/>
    <property type="match status" value="1"/>
</dbReference>
<dbReference type="GO" id="GO:0019843">
    <property type="term" value="F:rRNA binding"/>
    <property type="evidence" value="ECO:0007669"/>
    <property type="project" value="UniProtKB-UniRule"/>
</dbReference>
<dbReference type="InterPro" id="IPR019979">
    <property type="entry name" value="Ribosomal_uS17_CS"/>
</dbReference>
<dbReference type="EMBL" id="KT007033">
    <property type="protein sequence ID" value="AKQ04250.1"/>
    <property type="molecule type" value="Genomic_DNA"/>
</dbReference>